<keyword evidence="2" id="KW-1185">Reference proteome</keyword>
<dbReference type="Proteomes" id="UP000185596">
    <property type="component" value="Unassembled WGS sequence"/>
</dbReference>
<evidence type="ECO:0000313" key="1">
    <source>
        <dbReference type="EMBL" id="OLF12555.1"/>
    </source>
</evidence>
<name>A0A1Q8CDV6_9PSEU</name>
<dbReference type="EMBL" id="MSIE01000060">
    <property type="protein sequence ID" value="OLF12555.1"/>
    <property type="molecule type" value="Genomic_DNA"/>
</dbReference>
<comment type="caution">
    <text evidence="1">The sequence shown here is derived from an EMBL/GenBank/DDBJ whole genome shotgun (WGS) entry which is preliminary data.</text>
</comment>
<reference evidence="1 2" key="1">
    <citation type="submission" date="2016-12" db="EMBL/GenBank/DDBJ databases">
        <title>The draft genome sequence of Actinophytocola sp. 11-183.</title>
        <authorList>
            <person name="Wang W."/>
            <person name="Yuan L."/>
        </authorList>
    </citation>
    <scope>NUCLEOTIDE SEQUENCE [LARGE SCALE GENOMIC DNA]</scope>
    <source>
        <strain evidence="1 2">11-183</strain>
    </source>
</reference>
<dbReference type="AlphaFoldDB" id="A0A1Q8CDV6"/>
<proteinExistence type="predicted"/>
<evidence type="ECO:0000313" key="2">
    <source>
        <dbReference type="Proteomes" id="UP000185596"/>
    </source>
</evidence>
<protein>
    <submittedName>
        <fullName evidence="1">Uncharacterized protein</fullName>
    </submittedName>
</protein>
<organism evidence="1 2">
    <name type="scientific">Actinophytocola xanthii</name>
    <dbReference type="NCBI Taxonomy" id="1912961"/>
    <lineage>
        <taxon>Bacteria</taxon>
        <taxon>Bacillati</taxon>
        <taxon>Actinomycetota</taxon>
        <taxon>Actinomycetes</taxon>
        <taxon>Pseudonocardiales</taxon>
        <taxon>Pseudonocardiaceae</taxon>
    </lineage>
</organism>
<sequence length="130" mass="15093">MDLSLGKFQDLLWMLVPESRTMIAEILREELDDAIEYDLHLNRSNNYALAFAVYDKLIRPVLANISEHRDLLIRCFVVIQRIIAEGNPAYDRDPVVMEILNRLDAAGQLETVNYLAPDLIALYRRMKSSW</sequence>
<gene>
    <name evidence="1" type="ORF">BU204_29055</name>
</gene>
<accession>A0A1Q8CDV6</accession>